<feature type="chain" id="PRO_5006594909" description="Lipoprotein" evidence="1">
    <location>
        <begin position="25"/>
        <end position="245"/>
    </location>
</feature>
<evidence type="ECO:0000313" key="3">
    <source>
        <dbReference type="Proteomes" id="UP000061569"/>
    </source>
</evidence>
<dbReference type="EMBL" id="CP013140">
    <property type="protein sequence ID" value="ALN55765.1"/>
    <property type="molecule type" value="Genomic_DNA"/>
</dbReference>
<dbReference type="AlphaFoldDB" id="A0A0S2DB57"/>
<evidence type="ECO:0008006" key="4">
    <source>
        <dbReference type="Google" id="ProtNLM"/>
    </source>
</evidence>
<evidence type="ECO:0000313" key="2">
    <source>
        <dbReference type="EMBL" id="ALN55765.1"/>
    </source>
</evidence>
<protein>
    <recommendedName>
        <fullName evidence="4">Lipoprotein</fullName>
    </recommendedName>
</protein>
<proteinExistence type="predicted"/>
<keyword evidence="1" id="KW-0732">Signal</keyword>
<feature type="signal peptide" evidence="1">
    <location>
        <begin position="1"/>
        <end position="24"/>
    </location>
</feature>
<organism evidence="2 3">
    <name type="scientific">Lysobacter enzymogenes</name>
    <dbReference type="NCBI Taxonomy" id="69"/>
    <lineage>
        <taxon>Bacteria</taxon>
        <taxon>Pseudomonadati</taxon>
        <taxon>Pseudomonadota</taxon>
        <taxon>Gammaproteobacteria</taxon>
        <taxon>Lysobacterales</taxon>
        <taxon>Lysobacteraceae</taxon>
        <taxon>Lysobacter</taxon>
    </lineage>
</organism>
<accession>A0A0S2DB57</accession>
<dbReference type="Proteomes" id="UP000061569">
    <property type="component" value="Chromosome"/>
</dbReference>
<evidence type="ECO:0000256" key="1">
    <source>
        <dbReference type="SAM" id="SignalP"/>
    </source>
</evidence>
<reference evidence="2 3" key="1">
    <citation type="submission" date="2015-11" db="EMBL/GenBank/DDBJ databases">
        <title>Genome sequences of Lysobacter enzymogenes strain C3 and Lysobacter antibioticus ATCC 29479.</title>
        <authorList>
            <person name="Kobayashi D.Y."/>
        </authorList>
    </citation>
    <scope>NUCLEOTIDE SEQUENCE [LARGE SCALE GENOMIC DNA]</scope>
    <source>
        <strain evidence="2 3">C3</strain>
    </source>
</reference>
<dbReference type="PROSITE" id="PS51257">
    <property type="entry name" value="PROKAR_LIPOPROTEIN"/>
    <property type="match status" value="1"/>
</dbReference>
<dbReference type="KEGG" id="lez:GLE_0407"/>
<dbReference type="PATRIC" id="fig|69.6.peg.404"/>
<name>A0A0S2DB57_LYSEN</name>
<sequence length="245" mass="27091">MTAARFKPAVLAILISAVSCGVHAQGSNAGVRLSCIAAEKDAEGEWIATRDLSVSDGTATATRDRYEWRSAKRLSFGPGMTLKWELDYDWPRDEAARKTVREDRVAAILHFRFDAQAIGKPLKKPERSWIHFYRSTDPEERFSVSTSSLTSIMFWDKFDNGDLSTRAIVPLDHLLAFGTGFDTLVWNIRTAPDQFGATQAPAKGVIPIASMRGKVSKIPKLRLMLDKKSANFGSECHAPIVMTSG</sequence>
<gene>
    <name evidence="2" type="ORF">GLE_0407</name>
</gene>